<reference evidence="2" key="1">
    <citation type="journal article" date="2008" name="J. Bacteriol.">
        <title>Genome sequence of Thermofilum pendens reveals an exceptional loss of biosynthetic pathways without genome reduction.</title>
        <authorList>
            <person name="Anderson I."/>
            <person name="Rodriguez J."/>
            <person name="Susanti D."/>
            <person name="Porat I."/>
            <person name="Reich C."/>
            <person name="Ulrich L.E."/>
            <person name="Elkins J.G."/>
            <person name="Mavromatis K."/>
            <person name="Lykidis A."/>
            <person name="Kim E."/>
            <person name="Thompson L.S."/>
            <person name="Nolan M."/>
            <person name="Land M."/>
            <person name="Copeland A."/>
            <person name="Lapidus A."/>
            <person name="Lucas S."/>
            <person name="Detter C."/>
            <person name="Zhulin I.B."/>
            <person name="Olsen G.J."/>
            <person name="Whitman W."/>
            <person name="Mukhopadhyay B."/>
            <person name="Bristow J."/>
            <person name="Kyrpides N."/>
        </authorList>
    </citation>
    <scope>NUCLEOTIDE SEQUENCE [LARGE SCALE GENOMIC DNA]</scope>
    <source>
        <strain evidence="2">DSM 2475 / Hrk 5</strain>
    </source>
</reference>
<dbReference type="EMBL" id="CP000505">
    <property type="protein sequence ID" value="ABL77482.1"/>
    <property type="molecule type" value="Genomic_DNA"/>
</dbReference>
<dbReference type="Proteomes" id="UP000000641">
    <property type="component" value="Chromosome"/>
</dbReference>
<dbReference type="RefSeq" id="WP_011751747.1">
    <property type="nucleotide sequence ID" value="NC_008698.1"/>
</dbReference>
<dbReference type="KEGG" id="tpe:Tpen_0072"/>
<keyword evidence="2" id="KW-1185">Reference proteome</keyword>
<dbReference type="STRING" id="368408.Tpen_0072"/>
<evidence type="ECO:0000313" key="1">
    <source>
        <dbReference type="EMBL" id="ABL77482.1"/>
    </source>
</evidence>
<accession>A1RWA2</accession>
<sequence>MERVAEAAAFLSAAEEKFSKDEDFERDARLAILLALRAVSEDLGSLDPIELAGTLPERIIGEVILLKEISTRAYSVRGEALLEASREAVEIAVSIILYRVASNQGEQP</sequence>
<evidence type="ECO:0000313" key="2">
    <source>
        <dbReference type="Proteomes" id="UP000000641"/>
    </source>
</evidence>
<dbReference type="HOGENOM" id="CLU_2191164_0_0_2"/>
<dbReference type="AlphaFoldDB" id="A1RWA2"/>
<protein>
    <recommendedName>
        <fullName evidence="3">HEPN domain-containing protein</fullName>
    </recommendedName>
</protein>
<proteinExistence type="predicted"/>
<dbReference type="EnsemblBacteria" id="ABL77482">
    <property type="protein sequence ID" value="ABL77482"/>
    <property type="gene ID" value="Tpen_0072"/>
</dbReference>
<evidence type="ECO:0008006" key="3">
    <source>
        <dbReference type="Google" id="ProtNLM"/>
    </source>
</evidence>
<organism evidence="1 2">
    <name type="scientific">Thermofilum pendens (strain DSM 2475 / Hrk 5)</name>
    <dbReference type="NCBI Taxonomy" id="368408"/>
    <lineage>
        <taxon>Archaea</taxon>
        <taxon>Thermoproteota</taxon>
        <taxon>Thermoprotei</taxon>
        <taxon>Thermofilales</taxon>
        <taxon>Thermofilaceae</taxon>
        <taxon>Thermofilum</taxon>
    </lineage>
</organism>
<name>A1RWA2_THEPD</name>
<dbReference type="GeneID" id="4601571"/>
<gene>
    <name evidence="1" type="ordered locus">Tpen_0072</name>
</gene>